<gene>
    <name evidence="3" type="ORF">CEXT_295411</name>
</gene>
<reference evidence="3 4" key="1">
    <citation type="submission" date="2021-06" db="EMBL/GenBank/DDBJ databases">
        <title>Caerostris extrusa draft genome.</title>
        <authorList>
            <person name="Kono N."/>
            <person name="Arakawa K."/>
        </authorList>
    </citation>
    <scope>NUCLEOTIDE SEQUENCE [LARGE SCALE GENOMIC DNA]</scope>
</reference>
<dbReference type="Proteomes" id="UP001054945">
    <property type="component" value="Unassembled WGS sequence"/>
</dbReference>
<feature type="transmembrane region" description="Helical" evidence="2">
    <location>
        <begin position="61"/>
        <end position="81"/>
    </location>
</feature>
<feature type="compositionally biased region" description="Basic and acidic residues" evidence="1">
    <location>
        <begin position="1"/>
        <end position="10"/>
    </location>
</feature>
<protein>
    <submittedName>
        <fullName evidence="3">Uncharacterized protein</fullName>
    </submittedName>
</protein>
<dbReference type="EMBL" id="BPLR01015160">
    <property type="protein sequence ID" value="GIY74054.1"/>
    <property type="molecule type" value="Genomic_DNA"/>
</dbReference>
<evidence type="ECO:0000256" key="2">
    <source>
        <dbReference type="SAM" id="Phobius"/>
    </source>
</evidence>
<evidence type="ECO:0000256" key="1">
    <source>
        <dbReference type="SAM" id="MobiDB-lite"/>
    </source>
</evidence>
<keyword evidence="4" id="KW-1185">Reference proteome</keyword>
<name>A0AAV4VWG4_CAEEX</name>
<sequence>MRPRYRRAEGPKGASAGTPSRRGRKKCCSSEPNEHSGTFMVNLGGMVYLKESFVVRPCSDFLLPFIMALFFSFLKLAGIGIDPVLMFPNAQGEGRVENEQIQVTEC</sequence>
<accession>A0AAV4VWG4</accession>
<comment type="caution">
    <text evidence="3">The sequence shown here is derived from an EMBL/GenBank/DDBJ whole genome shotgun (WGS) entry which is preliminary data.</text>
</comment>
<keyword evidence="2" id="KW-0812">Transmembrane</keyword>
<keyword evidence="2" id="KW-1133">Transmembrane helix</keyword>
<feature type="region of interest" description="Disordered" evidence="1">
    <location>
        <begin position="1"/>
        <end position="34"/>
    </location>
</feature>
<evidence type="ECO:0000313" key="3">
    <source>
        <dbReference type="EMBL" id="GIY74054.1"/>
    </source>
</evidence>
<dbReference type="AlphaFoldDB" id="A0AAV4VWG4"/>
<evidence type="ECO:0000313" key="4">
    <source>
        <dbReference type="Proteomes" id="UP001054945"/>
    </source>
</evidence>
<keyword evidence="2" id="KW-0472">Membrane</keyword>
<proteinExistence type="predicted"/>
<organism evidence="3 4">
    <name type="scientific">Caerostris extrusa</name>
    <name type="common">Bark spider</name>
    <name type="synonym">Caerostris bankana</name>
    <dbReference type="NCBI Taxonomy" id="172846"/>
    <lineage>
        <taxon>Eukaryota</taxon>
        <taxon>Metazoa</taxon>
        <taxon>Ecdysozoa</taxon>
        <taxon>Arthropoda</taxon>
        <taxon>Chelicerata</taxon>
        <taxon>Arachnida</taxon>
        <taxon>Araneae</taxon>
        <taxon>Araneomorphae</taxon>
        <taxon>Entelegynae</taxon>
        <taxon>Araneoidea</taxon>
        <taxon>Araneidae</taxon>
        <taxon>Caerostris</taxon>
    </lineage>
</organism>